<sequence length="85" mass="9989">MNIYSQIYKPKVKTPPLPITTYYISMSYSQKLNPQNYIKKYEKITQIPIIPAVNGYQNFGILCGFEFEKKPFLFSFGIMPVIRQK</sequence>
<protein>
    <submittedName>
        <fullName evidence="1">Uncharacterized protein</fullName>
    </submittedName>
</protein>
<name>A0A2R6TBA7_9ARCH</name>
<gene>
    <name evidence="1" type="ORF">A7X95_01350</name>
</gene>
<proteinExistence type="predicted"/>
<keyword evidence="2" id="KW-1185">Reference proteome</keyword>
<dbReference type="Proteomes" id="UP000241022">
    <property type="component" value="Unassembled WGS sequence"/>
</dbReference>
<accession>A0A2R6TBA7</accession>
<evidence type="ECO:0000313" key="2">
    <source>
        <dbReference type="Proteomes" id="UP000241022"/>
    </source>
</evidence>
<organism evidence="1 2">
    <name type="scientific">Candidatus Nitrosopelagicus brevis</name>
    <dbReference type="NCBI Taxonomy" id="1410606"/>
    <lineage>
        <taxon>Archaea</taxon>
        <taxon>Nitrososphaerota</taxon>
    </lineage>
</organism>
<dbReference type="GeneID" id="24816587"/>
<dbReference type="RefSeq" id="WP_048105255.1">
    <property type="nucleotide sequence ID" value="NZ_CP007026.1"/>
</dbReference>
<dbReference type="EMBL" id="LXWN01000001">
    <property type="protein sequence ID" value="PTL87952.1"/>
    <property type="molecule type" value="Genomic_DNA"/>
</dbReference>
<reference evidence="1 2" key="1">
    <citation type="submission" date="2018-04" db="EMBL/GenBank/DDBJ databases">
        <title>Transcriptomics of ammonia oxidizing archaea.</title>
        <authorList>
            <person name="Carini P."/>
        </authorList>
    </citation>
    <scope>NUCLEOTIDE SEQUENCE [LARGE SCALE GENOMIC DNA]</scope>
    <source>
        <strain evidence="1 2">U25</strain>
    </source>
</reference>
<comment type="caution">
    <text evidence="1">The sequence shown here is derived from an EMBL/GenBank/DDBJ whole genome shotgun (WGS) entry which is preliminary data.</text>
</comment>
<evidence type="ECO:0000313" key="1">
    <source>
        <dbReference type="EMBL" id="PTL87952.1"/>
    </source>
</evidence>
<dbReference type="AlphaFoldDB" id="A0A2R6TBA7"/>